<dbReference type="GO" id="GO:0009986">
    <property type="term" value="C:cell surface"/>
    <property type="evidence" value="ECO:0007669"/>
    <property type="project" value="UniProtKB-SubCell"/>
</dbReference>
<dbReference type="GO" id="GO:0030420">
    <property type="term" value="P:establishment of competence for transformation"/>
    <property type="evidence" value="ECO:0007669"/>
    <property type="project" value="UniProtKB-KW"/>
</dbReference>
<sequence length="153" mass="17244">MRVLKEERGFSLIEVVATIVIVGIVLISFSQLLIQSYKVANKNTEKLVTIQLADAMLERLKATSSENLNILDKVKNYCPGENTIIKPEDQTNTQIFMNNKNYRVTYFSSQCEKENIQNTINTEKKLKLVRVLVTVTAPNGKTKGTTEGYVAIE</sequence>
<dbReference type="HOGENOM" id="CLU_1712071_0_0_9"/>
<keyword evidence="3" id="KW-0472">Membrane</keyword>
<evidence type="ECO:0000313" key="4">
    <source>
        <dbReference type="EMBL" id="BAK18081.1"/>
    </source>
</evidence>
<evidence type="ECO:0000256" key="2">
    <source>
        <dbReference type="ARBA" id="ARBA00023287"/>
    </source>
</evidence>
<dbReference type="PROSITE" id="PS00409">
    <property type="entry name" value="PROKAR_NTER_METHYL"/>
    <property type="match status" value="1"/>
</dbReference>
<organism evidence="4 5">
    <name type="scientific">Solibacillus silvestris (strain StLB046)</name>
    <name type="common">Bacillus silvestris</name>
    <dbReference type="NCBI Taxonomy" id="1002809"/>
    <lineage>
        <taxon>Bacteria</taxon>
        <taxon>Bacillati</taxon>
        <taxon>Bacillota</taxon>
        <taxon>Bacilli</taxon>
        <taxon>Bacillales</taxon>
        <taxon>Caryophanaceae</taxon>
        <taxon>Solibacillus</taxon>
    </lineage>
</organism>
<dbReference type="AlphaFoldDB" id="F2F451"/>
<dbReference type="STRING" id="1002809.SSIL_3658"/>
<dbReference type="RefSeq" id="WP_014824936.1">
    <property type="nucleotide sequence ID" value="NC_018065.1"/>
</dbReference>
<keyword evidence="3" id="KW-0812">Transmembrane</keyword>
<gene>
    <name evidence="4" type="ordered locus">SSIL_3658</name>
</gene>
<proteinExistence type="predicted"/>
<protein>
    <submittedName>
        <fullName evidence="4">Type II secretory pathway, component PulJ</fullName>
    </submittedName>
</protein>
<dbReference type="NCBIfam" id="TIGR02532">
    <property type="entry name" value="IV_pilin_GFxxxE"/>
    <property type="match status" value="1"/>
</dbReference>
<keyword evidence="2" id="KW-0178">Competence</keyword>
<dbReference type="Proteomes" id="UP000006691">
    <property type="component" value="Chromosome"/>
</dbReference>
<reference evidence="5" key="1">
    <citation type="submission" date="2011-04" db="EMBL/GenBank/DDBJ databases">
        <title>Genome sequence of Solibacillus silvestris StLB046.</title>
        <authorList>
            <person name="Morohoshi T."/>
            <person name="Someya N."/>
            <person name="Ikeda T."/>
        </authorList>
    </citation>
    <scope>NUCLEOTIDE SEQUENCE [LARGE SCALE GENOMIC DNA]</scope>
    <source>
        <strain evidence="5">StLB046</strain>
    </source>
</reference>
<comment type="subcellular location">
    <subcellularLocation>
        <location evidence="1">Cell surface</location>
    </subcellularLocation>
</comment>
<dbReference type="KEGG" id="siv:SSIL_3658"/>
<evidence type="ECO:0000256" key="1">
    <source>
        <dbReference type="ARBA" id="ARBA00004241"/>
    </source>
</evidence>
<dbReference type="Pfam" id="PF07963">
    <property type="entry name" value="N_methyl"/>
    <property type="match status" value="1"/>
</dbReference>
<name>F2F451_SOLSS</name>
<keyword evidence="5" id="KW-1185">Reference proteome</keyword>
<accession>F2F451</accession>
<reference evidence="4 5" key="2">
    <citation type="journal article" date="2012" name="J. Biosci. Bioeng.">
        <title>Complete genome sequence and characterization of the N-acylhomoserine lactone-degrading gene of the potato leaf-associated Solibacillus silvestris.</title>
        <authorList>
            <person name="Morohoshi T."/>
            <person name="Tominaga Y."/>
            <person name="Someya N."/>
            <person name="Ikeda T."/>
        </authorList>
    </citation>
    <scope>NUCLEOTIDE SEQUENCE [LARGE SCALE GENOMIC DNA]</scope>
    <source>
        <strain evidence="4 5">StLB046</strain>
    </source>
</reference>
<dbReference type="EMBL" id="AP012157">
    <property type="protein sequence ID" value="BAK18081.1"/>
    <property type="molecule type" value="Genomic_DNA"/>
</dbReference>
<dbReference type="InterPro" id="IPR012902">
    <property type="entry name" value="N_methyl_site"/>
</dbReference>
<keyword evidence="3" id="KW-1133">Transmembrane helix</keyword>
<evidence type="ECO:0000256" key="3">
    <source>
        <dbReference type="SAM" id="Phobius"/>
    </source>
</evidence>
<feature type="transmembrane region" description="Helical" evidence="3">
    <location>
        <begin position="12"/>
        <end position="34"/>
    </location>
</feature>
<dbReference type="eggNOG" id="COG4967">
    <property type="taxonomic scope" value="Bacteria"/>
</dbReference>
<evidence type="ECO:0000313" key="5">
    <source>
        <dbReference type="Proteomes" id="UP000006691"/>
    </source>
</evidence>